<accession>A0A0M4LST7</accession>
<evidence type="ECO:0000256" key="1">
    <source>
        <dbReference type="SAM" id="Coils"/>
    </source>
</evidence>
<dbReference type="KEGG" id="banc:PU02_0745"/>
<keyword evidence="3" id="KW-1185">Reference proteome</keyword>
<evidence type="ECO:0000313" key="3">
    <source>
        <dbReference type="Proteomes" id="UP000057213"/>
    </source>
</evidence>
<feature type="coiled-coil region" evidence="1">
    <location>
        <begin position="22"/>
        <end position="105"/>
    </location>
</feature>
<proteinExistence type="predicted"/>
<protein>
    <submittedName>
        <fullName evidence="2">Flagellar protein FliJ</fullName>
    </submittedName>
</protein>
<organism evidence="2 3">
    <name type="scientific">Bartonella ancashensis</name>
    <dbReference type="NCBI Taxonomy" id="1318743"/>
    <lineage>
        <taxon>Bacteria</taxon>
        <taxon>Pseudomonadati</taxon>
        <taxon>Pseudomonadota</taxon>
        <taxon>Alphaproteobacteria</taxon>
        <taxon>Hyphomicrobiales</taxon>
        <taxon>Bartonellaceae</taxon>
        <taxon>Bartonella</taxon>
    </lineage>
</organism>
<dbReference type="EMBL" id="CP010401">
    <property type="protein sequence ID" value="ALE03559.1"/>
    <property type="molecule type" value="Genomic_DNA"/>
</dbReference>
<evidence type="ECO:0000313" key="2">
    <source>
        <dbReference type="EMBL" id="ALE03559.1"/>
    </source>
</evidence>
<dbReference type="OrthoDB" id="7871364at2"/>
<keyword evidence="2" id="KW-0282">Flagellum</keyword>
<gene>
    <name evidence="2" type="ORF">PU02_0745</name>
</gene>
<name>A0A0M4LST7_9HYPH</name>
<reference evidence="2 3" key="1">
    <citation type="journal article" date="2015" name="Genome Announc.">
        <title>Complete Genome Sequence of Bartonella ancashensis Strain 20.00, Isolated from the Blood of a Patient with Verruga Peruana.</title>
        <authorList>
            <person name="Hang J."/>
            <person name="Mullins K.E."/>
            <person name="Clifford R.J."/>
            <person name="Onmus-Leone F."/>
            <person name="Yang Y."/>
            <person name="Jiang J."/>
            <person name="Leguia M."/>
            <person name="Kasper M.R."/>
            <person name="Maguina C."/>
            <person name="Lesho E.P."/>
            <person name="Jarman R.G."/>
            <person name="Richards A.L."/>
            <person name="Blazes D."/>
        </authorList>
    </citation>
    <scope>NUCLEOTIDE SEQUENCE [LARGE SCALE GENOMIC DNA]</scope>
    <source>
        <strain evidence="2 3">20.00</strain>
    </source>
</reference>
<dbReference type="AlphaFoldDB" id="A0A0M4LST7"/>
<dbReference type="STRING" id="1318743.PU02_0745"/>
<sequence>MKPRESVVRLKMFQVRERRREIAQLDMVITEFERMMSELEAQIVDEERQSGNSDVCHFAYSTFAHSARKRYDNLKKSIRDLQLQKENAEAVLKDIEMELQHVQVSDPQEGQAALGGGRVSV</sequence>
<keyword evidence="2" id="KW-0966">Cell projection</keyword>
<dbReference type="PATRIC" id="fig|1318743.3.peg.759"/>
<keyword evidence="2" id="KW-0969">Cilium</keyword>
<dbReference type="RefSeq" id="WP_053944087.1">
    <property type="nucleotide sequence ID" value="NZ_CP010401.1"/>
</dbReference>
<keyword evidence="1" id="KW-0175">Coiled coil</keyword>
<dbReference type="Proteomes" id="UP000057213">
    <property type="component" value="Chromosome"/>
</dbReference>